<dbReference type="Pfam" id="PF00512">
    <property type="entry name" value="HisKA"/>
    <property type="match status" value="1"/>
</dbReference>
<dbReference type="InterPro" id="IPR005467">
    <property type="entry name" value="His_kinase_dom"/>
</dbReference>
<keyword evidence="12" id="KW-1185">Reference proteome</keyword>
<gene>
    <name evidence="11" type="ORF">QE109_04460</name>
</gene>
<dbReference type="Gene3D" id="1.10.287.130">
    <property type="match status" value="1"/>
</dbReference>
<dbReference type="PROSITE" id="PS50109">
    <property type="entry name" value="HIS_KIN"/>
    <property type="match status" value="1"/>
</dbReference>
<dbReference type="InterPro" id="IPR050351">
    <property type="entry name" value="BphY/WalK/GraS-like"/>
</dbReference>
<dbReference type="GO" id="GO:0016301">
    <property type="term" value="F:kinase activity"/>
    <property type="evidence" value="ECO:0007669"/>
    <property type="project" value="UniProtKB-KW"/>
</dbReference>
<dbReference type="SMART" id="SM00388">
    <property type="entry name" value="HisKA"/>
    <property type="match status" value="1"/>
</dbReference>
<dbReference type="Pfam" id="PF02518">
    <property type="entry name" value="HATPase_c"/>
    <property type="match status" value="1"/>
</dbReference>
<protein>
    <recommendedName>
        <fullName evidence="3">histidine kinase</fullName>
        <ecNumber evidence="3">2.7.13.3</ecNumber>
    </recommendedName>
</protein>
<evidence type="ECO:0000256" key="5">
    <source>
        <dbReference type="ARBA" id="ARBA00022679"/>
    </source>
</evidence>
<dbReference type="EC" id="2.7.13.3" evidence="3"/>
<dbReference type="EMBL" id="JARYZI010000002">
    <property type="protein sequence ID" value="MDH8677387.1"/>
    <property type="molecule type" value="Genomic_DNA"/>
</dbReference>
<dbReference type="InterPro" id="IPR036097">
    <property type="entry name" value="HisK_dim/P_sf"/>
</dbReference>
<dbReference type="InterPro" id="IPR003594">
    <property type="entry name" value="HATPase_dom"/>
</dbReference>
<dbReference type="InterPro" id="IPR003661">
    <property type="entry name" value="HisK_dim/P_dom"/>
</dbReference>
<dbReference type="CDD" id="cd00082">
    <property type="entry name" value="HisKA"/>
    <property type="match status" value="1"/>
</dbReference>
<dbReference type="SUPFAM" id="SSF47384">
    <property type="entry name" value="Homodimeric domain of signal transducing histidine kinase"/>
    <property type="match status" value="1"/>
</dbReference>
<feature type="transmembrane region" description="Helical" evidence="9">
    <location>
        <begin position="12"/>
        <end position="32"/>
    </location>
</feature>
<keyword evidence="6 11" id="KW-0418">Kinase</keyword>
<feature type="domain" description="Histidine kinase" evidence="10">
    <location>
        <begin position="270"/>
        <end position="487"/>
    </location>
</feature>
<keyword evidence="7" id="KW-0902">Two-component regulatory system</keyword>
<evidence type="ECO:0000256" key="6">
    <source>
        <dbReference type="ARBA" id="ARBA00022777"/>
    </source>
</evidence>
<evidence type="ECO:0000256" key="1">
    <source>
        <dbReference type="ARBA" id="ARBA00000085"/>
    </source>
</evidence>
<evidence type="ECO:0000313" key="11">
    <source>
        <dbReference type="EMBL" id="MDH8677387.1"/>
    </source>
</evidence>
<keyword evidence="4" id="KW-0597">Phosphoprotein</keyword>
<comment type="caution">
    <text evidence="11">The sequence shown here is derived from an EMBL/GenBank/DDBJ whole genome shotgun (WGS) entry which is preliminary data.</text>
</comment>
<organism evidence="11 12">
    <name type="scientific">Fusibacter bizertensis</name>
    <dbReference type="NCBI Taxonomy" id="1488331"/>
    <lineage>
        <taxon>Bacteria</taxon>
        <taxon>Bacillati</taxon>
        <taxon>Bacillota</taxon>
        <taxon>Clostridia</taxon>
        <taxon>Eubacteriales</taxon>
        <taxon>Eubacteriales Family XII. Incertae Sedis</taxon>
        <taxon>Fusibacter</taxon>
    </lineage>
</organism>
<sequence>MFKRLQLKMTLYYSLILIAILTATNLSIYYVMVNYNNYQMSSEISRMLDSIKGSEWLYMATEESRITNQIIGLPKILISSSNDASKSDDDDEIEIESHDEIDDDHPETSNSETPNSETPNEELPIILPEVKDLIIPKTLDTFSIYMIFDQSDQLITWKSSDDILFDKLLTKSKTLRISDDPSIITLEDQKKSYYLMAKMPIEINTQTLGYYVVARDVTIAYQTLENLSKILVFSLIAGVFVSAGLGYLIAGRSLRPIKEAYTSKQEFLANASHELKTPLSVILLSTETLEGEIDPELAFQRQVVSGIEDEAQKMNHLVSQLLFLSRTDSSTATAKYEHFNLSEALSKELNAYEKIAQAKGIQLSQTITPGLKINGDRKQLLSVFSILIDNAIKYSKDSGQVYVSLEKNNDLKRQGVRITVKDTGIGMPEDELKHIFERFYRLESSRSKETGGYGLGLAIAKEIIDQHKGIIQVNSIEKVGTTFLVEL</sequence>
<dbReference type="Proteomes" id="UP001158045">
    <property type="component" value="Unassembled WGS sequence"/>
</dbReference>
<proteinExistence type="predicted"/>
<keyword evidence="9" id="KW-0812">Transmembrane</keyword>
<evidence type="ECO:0000256" key="7">
    <source>
        <dbReference type="ARBA" id="ARBA00023012"/>
    </source>
</evidence>
<evidence type="ECO:0000256" key="8">
    <source>
        <dbReference type="SAM" id="MobiDB-lite"/>
    </source>
</evidence>
<feature type="region of interest" description="Disordered" evidence="8">
    <location>
        <begin position="98"/>
        <end position="122"/>
    </location>
</feature>
<dbReference type="InterPro" id="IPR004358">
    <property type="entry name" value="Sig_transdc_His_kin-like_C"/>
</dbReference>
<dbReference type="CDD" id="cd00075">
    <property type="entry name" value="HATPase"/>
    <property type="match status" value="1"/>
</dbReference>
<accession>A0ABT6NAE2</accession>
<dbReference type="RefSeq" id="WP_281093199.1">
    <property type="nucleotide sequence ID" value="NZ_JARYZI010000002.1"/>
</dbReference>
<dbReference type="InterPro" id="IPR036890">
    <property type="entry name" value="HATPase_C_sf"/>
</dbReference>
<evidence type="ECO:0000259" key="10">
    <source>
        <dbReference type="PROSITE" id="PS50109"/>
    </source>
</evidence>
<name>A0ABT6NAE2_9FIRM</name>
<comment type="subcellular location">
    <subcellularLocation>
        <location evidence="2">Membrane</location>
    </subcellularLocation>
</comment>
<dbReference type="SMART" id="SM00387">
    <property type="entry name" value="HATPase_c"/>
    <property type="match status" value="1"/>
</dbReference>
<dbReference type="PANTHER" id="PTHR45453:SF1">
    <property type="entry name" value="PHOSPHATE REGULON SENSOR PROTEIN PHOR"/>
    <property type="match status" value="1"/>
</dbReference>
<reference evidence="11 12" key="1">
    <citation type="submission" date="2023-04" db="EMBL/GenBank/DDBJ databases">
        <title>Fusibacter bizertensis strain WBS, isolated from littoral bottom sediments of the Arctic seas - biochemical and genomic analysis.</title>
        <authorList>
            <person name="Brioukhanov A.L."/>
        </authorList>
    </citation>
    <scope>NUCLEOTIDE SEQUENCE [LARGE SCALE GENOMIC DNA]</scope>
    <source>
        <strain evidence="11 12">WBS</strain>
    </source>
</reference>
<dbReference type="PANTHER" id="PTHR45453">
    <property type="entry name" value="PHOSPHATE REGULON SENSOR PROTEIN PHOR"/>
    <property type="match status" value="1"/>
</dbReference>
<dbReference type="PRINTS" id="PR00344">
    <property type="entry name" value="BCTRLSENSOR"/>
</dbReference>
<evidence type="ECO:0000256" key="2">
    <source>
        <dbReference type="ARBA" id="ARBA00004370"/>
    </source>
</evidence>
<keyword evidence="9" id="KW-0472">Membrane</keyword>
<evidence type="ECO:0000256" key="9">
    <source>
        <dbReference type="SAM" id="Phobius"/>
    </source>
</evidence>
<evidence type="ECO:0000256" key="3">
    <source>
        <dbReference type="ARBA" id="ARBA00012438"/>
    </source>
</evidence>
<comment type="catalytic activity">
    <reaction evidence="1">
        <text>ATP + protein L-histidine = ADP + protein N-phospho-L-histidine.</text>
        <dbReference type="EC" id="2.7.13.3"/>
    </reaction>
</comment>
<feature type="transmembrane region" description="Helical" evidence="9">
    <location>
        <begin position="230"/>
        <end position="250"/>
    </location>
</feature>
<keyword evidence="5" id="KW-0808">Transferase</keyword>
<dbReference type="Gene3D" id="3.30.565.10">
    <property type="entry name" value="Histidine kinase-like ATPase, C-terminal domain"/>
    <property type="match status" value="1"/>
</dbReference>
<evidence type="ECO:0000313" key="12">
    <source>
        <dbReference type="Proteomes" id="UP001158045"/>
    </source>
</evidence>
<dbReference type="SUPFAM" id="SSF55874">
    <property type="entry name" value="ATPase domain of HSP90 chaperone/DNA topoisomerase II/histidine kinase"/>
    <property type="match status" value="1"/>
</dbReference>
<feature type="compositionally biased region" description="Polar residues" evidence="8">
    <location>
        <begin position="108"/>
        <end position="118"/>
    </location>
</feature>
<evidence type="ECO:0000256" key="4">
    <source>
        <dbReference type="ARBA" id="ARBA00022553"/>
    </source>
</evidence>
<keyword evidence="9" id="KW-1133">Transmembrane helix</keyword>